<name>A0A498H6E9_9EURY</name>
<accession>A0A498H6E9</accession>
<keyword evidence="1 8" id="KW-0813">Transport</keyword>
<feature type="transmembrane region" description="Helical" evidence="8">
    <location>
        <begin position="133"/>
        <end position="154"/>
    </location>
</feature>
<keyword evidence="2 8" id="KW-1003">Cell membrane</keyword>
<dbReference type="GO" id="GO:0005384">
    <property type="term" value="F:manganese ion transmembrane transporter activity"/>
    <property type="evidence" value="ECO:0007669"/>
    <property type="project" value="UniProtKB-UniRule"/>
</dbReference>
<evidence type="ECO:0000313" key="9">
    <source>
        <dbReference type="EMBL" id="RXE57204.1"/>
    </source>
</evidence>
<dbReference type="AlphaFoldDB" id="A0A498H6E9"/>
<comment type="subcellular location">
    <subcellularLocation>
        <location evidence="8">Cell membrane</location>
        <topology evidence="8">Multi-pass membrane protein</topology>
    </subcellularLocation>
</comment>
<dbReference type="PANTHER" id="PTHR35529">
    <property type="entry name" value="MANGANESE EFFLUX PUMP MNTP-RELATED"/>
    <property type="match status" value="1"/>
</dbReference>
<dbReference type="GO" id="GO:0005886">
    <property type="term" value="C:plasma membrane"/>
    <property type="evidence" value="ECO:0007669"/>
    <property type="project" value="UniProtKB-SubCell"/>
</dbReference>
<dbReference type="RefSeq" id="WP_128692984.1">
    <property type="nucleotide sequence ID" value="NZ_LHQS01000001.1"/>
</dbReference>
<feature type="transmembrane region" description="Helical" evidence="8">
    <location>
        <begin position="100"/>
        <end position="127"/>
    </location>
</feature>
<evidence type="ECO:0000256" key="3">
    <source>
        <dbReference type="ARBA" id="ARBA00022692"/>
    </source>
</evidence>
<proteinExistence type="inferred from homology"/>
<protein>
    <recommendedName>
        <fullName evidence="8">Putative manganese efflux pump MntP</fullName>
    </recommendedName>
</protein>
<feature type="transmembrane region" description="Helical" evidence="8">
    <location>
        <begin position="35"/>
        <end position="53"/>
    </location>
</feature>
<evidence type="ECO:0000256" key="7">
    <source>
        <dbReference type="ARBA" id="ARBA00023211"/>
    </source>
</evidence>
<dbReference type="Pfam" id="PF02659">
    <property type="entry name" value="Mntp"/>
    <property type="match status" value="1"/>
</dbReference>
<evidence type="ECO:0000256" key="6">
    <source>
        <dbReference type="ARBA" id="ARBA00023136"/>
    </source>
</evidence>
<keyword evidence="10" id="KW-1185">Reference proteome</keyword>
<feature type="transmembrane region" description="Helical" evidence="8">
    <location>
        <begin position="166"/>
        <end position="183"/>
    </location>
</feature>
<comment type="function">
    <text evidence="8">Probably functions as a manganese efflux pump.</text>
</comment>
<evidence type="ECO:0000256" key="5">
    <source>
        <dbReference type="ARBA" id="ARBA00023065"/>
    </source>
</evidence>
<feature type="transmembrane region" description="Helical" evidence="8">
    <location>
        <begin position="59"/>
        <end position="80"/>
    </location>
</feature>
<organism evidence="9 10">
    <name type="scientific">Methanoculleus taiwanensis</name>
    <dbReference type="NCBI Taxonomy" id="1550565"/>
    <lineage>
        <taxon>Archaea</taxon>
        <taxon>Methanobacteriati</taxon>
        <taxon>Methanobacteriota</taxon>
        <taxon>Stenosarchaea group</taxon>
        <taxon>Methanomicrobia</taxon>
        <taxon>Methanomicrobiales</taxon>
        <taxon>Methanomicrobiaceae</taxon>
        <taxon>Methanoculleus</taxon>
    </lineage>
</organism>
<dbReference type="InterPro" id="IPR003810">
    <property type="entry name" value="Mntp/YtaF"/>
</dbReference>
<feature type="transmembrane region" description="Helical" evidence="8">
    <location>
        <begin position="6"/>
        <end position="28"/>
    </location>
</feature>
<dbReference type="InterPro" id="IPR022929">
    <property type="entry name" value="Put_MntP"/>
</dbReference>
<evidence type="ECO:0000313" key="10">
    <source>
        <dbReference type="Proteomes" id="UP000290932"/>
    </source>
</evidence>
<gene>
    <name evidence="8" type="primary">mntP</name>
    <name evidence="9" type="ORF">ABH15_03565</name>
</gene>
<evidence type="ECO:0000256" key="4">
    <source>
        <dbReference type="ARBA" id="ARBA00022989"/>
    </source>
</evidence>
<keyword evidence="5 8" id="KW-0406">Ion transport</keyword>
<keyword evidence="6 8" id="KW-0472">Membrane</keyword>
<evidence type="ECO:0000256" key="8">
    <source>
        <dbReference type="HAMAP-Rule" id="MF_01521"/>
    </source>
</evidence>
<evidence type="ECO:0000256" key="1">
    <source>
        <dbReference type="ARBA" id="ARBA00022448"/>
    </source>
</evidence>
<sequence length="187" mass="19267">MEPITLILLAVSLAMDAFAVAVSGGTVIRQGILRHALIIGAFFGFFQGMMPILGWLAGVTLAGVIAGYGSWIAFLLLALIGGKMIYEAISESDEKEEPELAALSLGTLLLLSVATSIDALAVGVTFAVLETPILIPVLVIALVTAVISGVGVVIGSTFGHIFERKIEIAGGVILIGIGLRILIEGLG</sequence>
<dbReference type="EMBL" id="LHQS01000001">
    <property type="protein sequence ID" value="RXE57204.1"/>
    <property type="molecule type" value="Genomic_DNA"/>
</dbReference>
<comment type="caution">
    <text evidence="9">The sequence shown here is derived from an EMBL/GenBank/DDBJ whole genome shotgun (WGS) entry which is preliminary data.</text>
</comment>
<keyword evidence="3 8" id="KW-0812">Transmembrane</keyword>
<dbReference type="PANTHER" id="PTHR35529:SF1">
    <property type="entry name" value="MANGANESE EFFLUX PUMP MNTP-RELATED"/>
    <property type="match status" value="1"/>
</dbReference>
<evidence type="ECO:0000256" key="2">
    <source>
        <dbReference type="ARBA" id="ARBA00022475"/>
    </source>
</evidence>
<dbReference type="OrthoDB" id="53356at2157"/>
<keyword evidence="4 8" id="KW-1133">Transmembrane helix</keyword>
<dbReference type="HAMAP" id="MF_01521">
    <property type="entry name" value="MntP_pump"/>
    <property type="match status" value="1"/>
</dbReference>
<dbReference type="Proteomes" id="UP000290932">
    <property type="component" value="Unassembled WGS sequence"/>
</dbReference>
<keyword evidence="7 8" id="KW-0464">Manganese</keyword>
<reference evidence="9 10" key="1">
    <citation type="journal article" date="2015" name="Int. J. Syst. Evol. Microbiol.">
        <title>Methanoculleus taiwanensis sp. nov., a methanogen isolated from deep marine sediment at the deformation front area near Taiwan.</title>
        <authorList>
            <person name="Weng C.Y."/>
            <person name="Chen S.C."/>
            <person name="Lai M.C."/>
            <person name="Wu S.Y."/>
            <person name="Lin S."/>
            <person name="Yang T.F."/>
            <person name="Chen P.C."/>
        </authorList>
    </citation>
    <scope>NUCLEOTIDE SEQUENCE [LARGE SCALE GENOMIC DNA]</scope>
    <source>
        <strain evidence="9 10">CYW4</strain>
    </source>
</reference>
<comment type="similarity">
    <text evidence="8">Belongs to the MntP (TC 9.B.29) family.</text>
</comment>